<evidence type="ECO:0008006" key="4">
    <source>
        <dbReference type="Google" id="ProtNLM"/>
    </source>
</evidence>
<evidence type="ECO:0000313" key="3">
    <source>
        <dbReference type="Proteomes" id="UP001209344"/>
    </source>
</evidence>
<dbReference type="Proteomes" id="UP001209344">
    <property type="component" value="Unassembled WGS sequence"/>
</dbReference>
<dbReference type="SUPFAM" id="SSF53756">
    <property type="entry name" value="UDP-Glycosyltransferase/glycogen phosphorylase"/>
    <property type="match status" value="1"/>
</dbReference>
<dbReference type="AlphaFoldDB" id="A0AAP3BBL3"/>
<comment type="caution">
    <text evidence="2">The sequence shown here is derived from an EMBL/GenBank/DDBJ whole genome shotgun (WGS) entry which is preliminary data.</text>
</comment>
<evidence type="ECO:0000313" key="2">
    <source>
        <dbReference type="EMBL" id="MCW4127993.1"/>
    </source>
</evidence>
<reference evidence="2" key="1">
    <citation type="submission" date="2022-11" db="EMBL/GenBank/DDBJ databases">
        <title>Genomic repertoires linked with pathogenic potency of arthritogenic Prevotella copri isolated from the gut of rheumatoid arthritis patients.</title>
        <authorList>
            <person name="Nii T."/>
            <person name="Maeda Y."/>
            <person name="Motooka D."/>
            <person name="Naito M."/>
            <person name="Matsumoto Y."/>
            <person name="Ogawa T."/>
            <person name="Oguro-Igashira E."/>
            <person name="Kishikawa T."/>
            <person name="Yamashita M."/>
            <person name="Koizumi S."/>
            <person name="Kurakawa T."/>
            <person name="Okumura R."/>
            <person name="Kayama H."/>
            <person name="Murakami M."/>
            <person name="Sakaguchi T."/>
            <person name="Das B."/>
            <person name="Nakamura S."/>
            <person name="Okada Y."/>
            <person name="Kumanogoh A."/>
            <person name="Takeda K."/>
        </authorList>
    </citation>
    <scope>NUCLEOTIDE SEQUENCE</scope>
    <source>
        <strain evidence="2">F3-75</strain>
    </source>
</reference>
<gene>
    <name evidence="2" type="ORF">ONT16_06950</name>
</gene>
<organism evidence="2 3">
    <name type="scientific">Segatella copri</name>
    <dbReference type="NCBI Taxonomy" id="165179"/>
    <lineage>
        <taxon>Bacteria</taxon>
        <taxon>Pseudomonadati</taxon>
        <taxon>Bacteroidota</taxon>
        <taxon>Bacteroidia</taxon>
        <taxon>Bacteroidales</taxon>
        <taxon>Prevotellaceae</taxon>
        <taxon>Segatella</taxon>
    </lineage>
</organism>
<dbReference type="EMBL" id="JAPDVK010000002">
    <property type="protein sequence ID" value="MCW4127993.1"/>
    <property type="molecule type" value="Genomic_DNA"/>
</dbReference>
<dbReference type="RefSeq" id="WP_264965874.1">
    <property type="nucleotide sequence ID" value="NZ_JAPDVK010000002.1"/>
</dbReference>
<name>A0AAP3BBL3_9BACT</name>
<keyword evidence="1" id="KW-0472">Membrane</keyword>
<sequence>MQRISVFKKVNTENIGIMRVLLVSNQRQNEQGVGNPIMYRMRDAMAKDERIDKVEFLPFTNSISSLRNIRSSAKKYDIVHIHFGGLYALIIRIALLGVNAKKVITFHGTDIHAKALKTAKGWKERLKIKLNQKASFLSIRLFDSCGFVAAEMIDYVPKCLSYILQKKGFVQALGVNYEVFKPIEKEEAIRYLGLEDNKKYVLFSDVSNTSIKRRDIAENIVKCLGSNYSLLIMCGVKPQEVPYYINASDFLLLTSDEEGSPNIIREALSLNKSVFSVEVGDAAKQLEGLHNSAIISRDPIKAADRIVSILRMPYVDNTREMLRDRLDFIRVNRVVVDKYFKL</sequence>
<feature type="transmembrane region" description="Helical" evidence="1">
    <location>
        <begin position="78"/>
        <end position="98"/>
    </location>
</feature>
<evidence type="ECO:0000256" key="1">
    <source>
        <dbReference type="SAM" id="Phobius"/>
    </source>
</evidence>
<dbReference type="Gene3D" id="3.40.50.2000">
    <property type="entry name" value="Glycogen Phosphorylase B"/>
    <property type="match status" value="2"/>
</dbReference>
<keyword evidence="1" id="KW-1133">Transmembrane helix</keyword>
<accession>A0AAP3BBL3</accession>
<protein>
    <recommendedName>
        <fullName evidence="4">Glycosyltransferase</fullName>
    </recommendedName>
</protein>
<keyword evidence="1" id="KW-0812">Transmembrane</keyword>
<proteinExistence type="predicted"/>